<dbReference type="CDD" id="cd06142">
    <property type="entry name" value="RNaseD_exo"/>
    <property type="match status" value="1"/>
</dbReference>
<dbReference type="AlphaFoldDB" id="A0A542EG80"/>
<dbReference type="SMART" id="SM00474">
    <property type="entry name" value="35EXOc"/>
    <property type="match status" value="1"/>
</dbReference>
<dbReference type="InterPro" id="IPR002562">
    <property type="entry name" value="3'-5'_exonuclease_dom"/>
</dbReference>
<dbReference type="SMART" id="SM00341">
    <property type="entry name" value="HRDC"/>
    <property type="match status" value="1"/>
</dbReference>
<dbReference type="Gene3D" id="1.10.150.80">
    <property type="entry name" value="HRDC domain"/>
    <property type="match status" value="2"/>
</dbReference>
<reference evidence="2 3" key="1">
    <citation type="submission" date="2019-06" db="EMBL/GenBank/DDBJ databases">
        <title>Sequencing the genomes of 1000 actinobacteria strains.</title>
        <authorList>
            <person name="Klenk H.-P."/>
        </authorList>
    </citation>
    <scope>NUCLEOTIDE SEQUENCE [LARGE SCALE GENOMIC DNA]</scope>
    <source>
        <strain evidence="2 3">DSM 19828</strain>
    </source>
</reference>
<dbReference type="SUPFAM" id="SSF53098">
    <property type="entry name" value="Ribonuclease H-like"/>
    <property type="match status" value="1"/>
</dbReference>
<dbReference type="PANTHER" id="PTHR47649:SF1">
    <property type="entry name" value="RIBONUCLEASE D"/>
    <property type="match status" value="1"/>
</dbReference>
<dbReference type="Proteomes" id="UP000320806">
    <property type="component" value="Unassembled WGS sequence"/>
</dbReference>
<dbReference type="SUPFAM" id="SSF47819">
    <property type="entry name" value="HRDC-like"/>
    <property type="match status" value="1"/>
</dbReference>
<name>A0A542EG80_9MICO</name>
<dbReference type="InterPro" id="IPR036397">
    <property type="entry name" value="RNaseH_sf"/>
</dbReference>
<sequence>MTDEVAEPTTYPLLAAPADGVPAVVDTERALTQTAKALAGGEGPVAIDAERASGFRYGNRAYLVQIRREGSGTHLIDPIACPDLSPVQDAIADVEWVLHAATQDLPCLAEVGLKPSRLFDTELGSRLAGLPRVGLAAVIEHYLGMTLAKEHSAVDWSERPLPQPWLSYAALDVEVLVQVRDALAADLQEQGKWEWAEQEFHALTSFTGPPARQDPWRRTSGMHKIKNRRAIARVRELWLTRDTIAQRRDTSPGRVLPDALLVEIANTAPKTPAELLALPSATSRRGRPHTGVARHQRDWLEAVRRVGSMADADLPPATVRSDAPPPPRVWADRDPVAAARLTEVRDDLAVFAEEHNLPVENILTPDHLRRVLWDSANPLDAQTISAELTQLGARPWQIEVVTPMIVDAVSADLPTSE</sequence>
<accession>A0A542EG80</accession>
<protein>
    <submittedName>
        <fullName evidence="2">Ribonuclease D</fullName>
    </submittedName>
</protein>
<keyword evidence="3" id="KW-1185">Reference proteome</keyword>
<evidence type="ECO:0000313" key="3">
    <source>
        <dbReference type="Proteomes" id="UP000320806"/>
    </source>
</evidence>
<organism evidence="2 3">
    <name type="scientific">Yimella lutea</name>
    <dbReference type="NCBI Taxonomy" id="587872"/>
    <lineage>
        <taxon>Bacteria</taxon>
        <taxon>Bacillati</taxon>
        <taxon>Actinomycetota</taxon>
        <taxon>Actinomycetes</taxon>
        <taxon>Micrococcales</taxon>
        <taxon>Dermacoccaceae</taxon>
        <taxon>Yimella</taxon>
    </lineage>
</organism>
<dbReference type="Pfam" id="PF18305">
    <property type="entry name" value="DNA_pol_A_exoN"/>
    <property type="match status" value="1"/>
</dbReference>
<proteinExistence type="predicted"/>
<evidence type="ECO:0000313" key="2">
    <source>
        <dbReference type="EMBL" id="TQJ14315.1"/>
    </source>
</evidence>
<evidence type="ECO:0000259" key="1">
    <source>
        <dbReference type="PROSITE" id="PS50967"/>
    </source>
</evidence>
<comment type="caution">
    <text evidence="2">The sequence shown here is derived from an EMBL/GenBank/DDBJ whole genome shotgun (WGS) entry which is preliminary data.</text>
</comment>
<dbReference type="OrthoDB" id="144122at2"/>
<dbReference type="GO" id="GO:0003676">
    <property type="term" value="F:nucleic acid binding"/>
    <property type="evidence" value="ECO:0007669"/>
    <property type="project" value="InterPro"/>
</dbReference>
<dbReference type="InterPro" id="IPR012337">
    <property type="entry name" value="RNaseH-like_sf"/>
</dbReference>
<dbReference type="InterPro" id="IPR044876">
    <property type="entry name" value="HRDC_dom_sf"/>
</dbReference>
<dbReference type="GO" id="GO:0008408">
    <property type="term" value="F:3'-5' exonuclease activity"/>
    <property type="evidence" value="ECO:0007669"/>
    <property type="project" value="InterPro"/>
</dbReference>
<feature type="domain" description="HRDC" evidence="1">
    <location>
        <begin position="227"/>
        <end position="313"/>
    </location>
</feature>
<dbReference type="GO" id="GO:0000166">
    <property type="term" value="F:nucleotide binding"/>
    <property type="evidence" value="ECO:0007669"/>
    <property type="project" value="InterPro"/>
</dbReference>
<dbReference type="InterPro" id="IPR010997">
    <property type="entry name" value="HRDC-like_sf"/>
</dbReference>
<dbReference type="PANTHER" id="PTHR47649">
    <property type="entry name" value="RIBONUCLEASE D"/>
    <property type="match status" value="1"/>
</dbReference>
<gene>
    <name evidence="2" type="ORF">FB459_1763</name>
</gene>
<dbReference type="PROSITE" id="PS50967">
    <property type="entry name" value="HRDC"/>
    <property type="match status" value="1"/>
</dbReference>
<dbReference type="InterPro" id="IPR041605">
    <property type="entry name" value="Exo_C"/>
</dbReference>
<dbReference type="InterPro" id="IPR051086">
    <property type="entry name" value="RNase_D-like"/>
</dbReference>
<dbReference type="Pfam" id="PF01612">
    <property type="entry name" value="DNA_pol_A_exo1"/>
    <property type="match status" value="1"/>
</dbReference>
<dbReference type="InterPro" id="IPR002121">
    <property type="entry name" value="HRDC_dom"/>
</dbReference>
<dbReference type="GO" id="GO:0006139">
    <property type="term" value="P:nucleobase-containing compound metabolic process"/>
    <property type="evidence" value="ECO:0007669"/>
    <property type="project" value="InterPro"/>
</dbReference>
<dbReference type="Gene3D" id="3.30.420.10">
    <property type="entry name" value="Ribonuclease H-like superfamily/Ribonuclease H"/>
    <property type="match status" value="1"/>
</dbReference>
<dbReference type="RefSeq" id="WP_141928154.1">
    <property type="nucleotide sequence ID" value="NZ_BAABCI010000014.1"/>
</dbReference>
<dbReference type="EMBL" id="VFMO01000001">
    <property type="protein sequence ID" value="TQJ14315.1"/>
    <property type="molecule type" value="Genomic_DNA"/>
</dbReference>
<dbReference type="Pfam" id="PF00570">
    <property type="entry name" value="HRDC"/>
    <property type="match status" value="1"/>
</dbReference>